<dbReference type="SUPFAM" id="SSF69318">
    <property type="entry name" value="Integrin alpha N-terminal domain"/>
    <property type="match status" value="1"/>
</dbReference>
<dbReference type="NCBIfam" id="TIGR04183">
    <property type="entry name" value="Por_Secre_tail"/>
    <property type="match status" value="1"/>
</dbReference>
<sequence length="862" mass="95351">MNKSFFYFVIFLIPSVLWGQNNYMSTVNSFPVGPYGGGNDYDGIIEDITDYTVVSSIDELIIALDNKTTKIYIQDNTTLTLTADKVLEIKADGTIIAGGRGKEEVKGATIQRSDNDPSNYRYIFKIKWGIDNVRITGLNLVGPKSLVGNAPNTNISSYVINGIKIDNSRNSEIDNCLIKDFVGSGIEVKNSLAYIHHNIFEGNNHQWTTRSTFGYGLSVYSNDPTTNTFIAYNLFDNNKHAIAGSTHGYEAYTALYNSVYPNRLRDDHSFDMHGLFDTTSPSSSSCQFDQACNFAGDSIIIEHNYFEDAVETQWPNQEGILIRGIPKSLAKVKNNYTAGADKEMLGQQLTTQELRNLAQNNLVGSNIWDVSGNRTATAINYFCVSYSANHNWKIISPFVWNPSEIKIGDFDGDGKDDLLRLSNGSLFISERGIKNWTMWGSTTETITSLLIKDVNNDGKDDLLTVASDPINIAYSTGTSFSSFQSIGGNNTGSTQVLVGNFSDDNVKDFLILNGENFVIRNGELTSATYSLSSDESTTPTNLLASVDMKSADFDNNGYTDIIISDGTNWKIRYNYSSGFATNWKTVNTSDLSISNSFLGDIDNDGDIDVLYANDNRWEVYTFILTTSLENTLSAKLPLQRAPELSSNQVTANTLFVGDFNGDNEIDFGCFFRPNSTQTAFSQYSSILDREQQTFTASVFDQINALGKFTLPTLESNQRLPLTIEVLSTNASISAGELTVTSNGTVNLRLYNDGNTQYAPFDQIVSLQIGSTVNALNSNSKIEVKIYPNPSEGDFKISSVTLNERVKLSIYTMNGILYKNEEISLYHNVPKVISSLNLTPGIYQMIIETSEGIVKKKVVIQHK</sequence>
<dbReference type="AlphaFoldDB" id="A0A3Q9FS28"/>
<evidence type="ECO:0000259" key="1">
    <source>
        <dbReference type="Pfam" id="PF18962"/>
    </source>
</evidence>
<gene>
    <name evidence="2" type="ORF">EI427_17095</name>
</gene>
<dbReference type="OrthoDB" id="9816120at2"/>
<dbReference type="InterPro" id="IPR026444">
    <property type="entry name" value="Secre_tail"/>
</dbReference>
<dbReference type="KEGG" id="fll:EI427_17095"/>
<evidence type="ECO:0000313" key="2">
    <source>
        <dbReference type="EMBL" id="AZQ63880.1"/>
    </source>
</evidence>
<reference evidence="2 3" key="1">
    <citation type="submission" date="2018-12" db="EMBL/GenBank/DDBJ databases">
        <title>Flammeovirga pectinis sp. nov., isolated from the gut of the Korean scallop, Patinopecten yessoensis.</title>
        <authorList>
            <person name="Bae J.-W."/>
            <person name="Jeong Y.-S."/>
            <person name="Kang W."/>
        </authorList>
    </citation>
    <scope>NUCLEOTIDE SEQUENCE [LARGE SCALE GENOMIC DNA]</scope>
    <source>
        <strain evidence="2 3">L12M1</strain>
    </source>
</reference>
<dbReference type="PANTHER" id="PTHR44103">
    <property type="entry name" value="PROPROTEIN CONVERTASE P"/>
    <property type="match status" value="1"/>
</dbReference>
<dbReference type="InterPro" id="IPR028994">
    <property type="entry name" value="Integrin_alpha_N"/>
</dbReference>
<accession>A0A3Q9FS28</accession>
<proteinExistence type="predicted"/>
<organism evidence="2 3">
    <name type="scientific">Flammeovirga pectinis</name>
    <dbReference type="NCBI Taxonomy" id="2494373"/>
    <lineage>
        <taxon>Bacteria</taxon>
        <taxon>Pseudomonadati</taxon>
        <taxon>Bacteroidota</taxon>
        <taxon>Cytophagia</taxon>
        <taxon>Cytophagales</taxon>
        <taxon>Flammeovirgaceae</taxon>
        <taxon>Flammeovirga</taxon>
    </lineage>
</organism>
<dbReference type="Proteomes" id="UP000267268">
    <property type="component" value="Chromosome 1"/>
</dbReference>
<dbReference type="EMBL" id="CP034562">
    <property type="protein sequence ID" value="AZQ63880.1"/>
    <property type="molecule type" value="Genomic_DNA"/>
</dbReference>
<evidence type="ECO:0000313" key="3">
    <source>
        <dbReference type="Proteomes" id="UP000267268"/>
    </source>
</evidence>
<dbReference type="RefSeq" id="WP_126617023.1">
    <property type="nucleotide sequence ID" value="NZ_CP034562.1"/>
</dbReference>
<dbReference type="InterPro" id="IPR011050">
    <property type="entry name" value="Pectin_lyase_fold/virulence"/>
</dbReference>
<protein>
    <submittedName>
        <fullName evidence="2">T9SS type A sorting domain-containing protein</fullName>
    </submittedName>
</protein>
<dbReference type="Pfam" id="PF18962">
    <property type="entry name" value="Por_Secre_tail"/>
    <property type="match status" value="1"/>
</dbReference>
<name>A0A3Q9FS28_9BACT</name>
<dbReference type="SUPFAM" id="SSF51126">
    <property type="entry name" value="Pectin lyase-like"/>
    <property type="match status" value="1"/>
</dbReference>
<keyword evidence="3" id="KW-1185">Reference proteome</keyword>
<feature type="domain" description="Secretion system C-terminal sorting" evidence="1">
    <location>
        <begin position="785"/>
        <end position="859"/>
    </location>
</feature>
<dbReference type="PANTHER" id="PTHR44103:SF1">
    <property type="entry name" value="PROPROTEIN CONVERTASE P"/>
    <property type="match status" value="1"/>
</dbReference>